<feature type="signal peptide" evidence="1">
    <location>
        <begin position="1"/>
        <end position="20"/>
    </location>
</feature>
<keyword evidence="1" id="KW-0732">Signal</keyword>
<feature type="chain" id="PRO_5032395568" description="M6 family metalloprotease domain-containing protein" evidence="1">
    <location>
        <begin position="21"/>
        <end position="380"/>
    </location>
</feature>
<reference evidence="2 3" key="1">
    <citation type="submission" date="2019-10" db="EMBL/GenBank/DDBJ databases">
        <title>Two novel species isolated from a subtropical stream in China.</title>
        <authorList>
            <person name="Lu H."/>
        </authorList>
    </citation>
    <scope>NUCLEOTIDE SEQUENCE [LARGE SCALE GENOMIC DNA]</scope>
    <source>
        <strain evidence="2 3">FT103W</strain>
    </source>
</reference>
<evidence type="ECO:0000256" key="1">
    <source>
        <dbReference type="SAM" id="SignalP"/>
    </source>
</evidence>
<accession>A0A843SHA5</accession>
<dbReference type="PANTHER" id="PTHR41775:SF1">
    <property type="entry name" value="PEPTIDASE M6-LIKE DOMAIN-CONTAINING PROTEIN"/>
    <property type="match status" value="1"/>
</dbReference>
<keyword evidence="3" id="KW-1185">Reference proteome</keyword>
<protein>
    <recommendedName>
        <fullName evidence="4">M6 family metalloprotease domain-containing protein</fullName>
    </recommendedName>
</protein>
<evidence type="ECO:0000313" key="3">
    <source>
        <dbReference type="Proteomes" id="UP000444318"/>
    </source>
</evidence>
<sequence length="380" mass="40883">MTARCAVGALVLLAALPALAGDQLAACRLPEMQLRTDVGLGFPRKPDRLKTTGQLRFRVLFVDFSDAPATVAPRDVLSIISPRAEQYFKAVSYGKLDVTLAADQRWIRMRKPSSDYHFGRDASFDYHRAYFQEAIDLAGPAVDYAGSDAILVIANPATQAINWGPAFTARPGLGVQAGGREFINGATSGSDLPILGWAWFVHEIGHAMSLVDLAGPRPPRQLWHTYVGEFSAMGNPTGRAPEYLGWERWQLGWLDDAQVSCTSAASTTLTLTPLERSGGAKLALVPTGPNTALAVESRRAEGYDSKLQRAGLLVYTVDTRLTSHDGAVRVQPPGDSDEQHLQALLAVGQTVTAGGLSVTLLASDAHGDTLRIERAATHRD</sequence>
<gene>
    <name evidence="2" type="ORF">GEV01_29570</name>
</gene>
<proteinExistence type="predicted"/>
<dbReference type="AlphaFoldDB" id="A0A843SHA5"/>
<evidence type="ECO:0008006" key="4">
    <source>
        <dbReference type="Google" id="ProtNLM"/>
    </source>
</evidence>
<evidence type="ECO:0000313" key="2">
    <source>
        <dbReference type="EMBL" id="MQA23679.1"/>
    </source>
</evidence>
<dbReference type="RefSeq" id="WP_152809842.1">
    <property type="nucleotide sequence ID" value="NZ_WHUF01000012.1"/>
</dbReference>
<dbReference type="Proteomes" id="UP000444318">
    <property type="component" value="Unassembled WGS sequence"/>
</dbReference>
<comment type="caution">
    <text evidence="2">The sequence shown here is derived from an EMBL/GenBank/DDBJ whole genome shotgun (WGS) entry which is preliminary data.</text>
</comment>
<name>A0A843SHA5_9BURK</name>
<dbReference type="EMBL" id="WHUF01000012">
    <property type="protein sequence ID" value="MQA23679.1"/>
    <property type="molecule type" value="Genomic_DNA"/>
</dbReference>
<organism evidence="2 3">
    <name type="scientific">Rugamonas rivuli</name>
    <dbReference type="NCBI Taxonomy" id="2743358"/>
    <lineage>
        <taxon>Bacteria</taxon>
        <taxon>Pseudomonadati</taxon>
        <taxon>Pseudomonadota</taxon>
        <taxon>Betaproteobacteria</taxon>
        <taxon>Burkholderiales</taxon>
        <taxon>Oxalobacteraceae</taxon>
        <taxon>Telluria group</taxon>
        <taxon>Rugamonas</taxon>
    </lineage>
</organism>
<dbReference type="PANTHER" id="PTHR41775">
    <property type="entry name" value="SECRETED PROTEIN-RELATED"/>
    <property type="match status" value="1"/>
</dbReference>